<reference evidence="1" key="1">
    <citation type="journal article" date="2021" name="PeerJ">
        <title>Extensive microbial diversity within the chicken gut microbiome revealed by metagenomics and culture.</title>
        <authorList>
            <person name="Gilroy R."/>
            <person name="Ravi A."/>
            <person name="Getino M."/>
            <person name="Pursley I."/>
            <person name="Horton D.L."/>
            <person name="Alikhan N.F."/>
            <person name="Baker D."/>
            <person name="Gharbi K."/>
            <person name="Hall N."/>
            <person name="Watson M."/>
            <person name="Adriaenssens E.M."/>
            <person name="Foster-Nyarko E."/>
            <person name="Jarju S."/>
            <person name="Secka A."/>
            <person name="Antonio M."/>
            <person name="Oren A."/>
            <person name="Chaudhuri R.R."/>
            <person name="La Ragione R."/>
            <person name="Hildebrand F."/>
            <person name="Pallen M.J."/>
        </authorList>
    </citation>
    <scope>NUCLEOTIDE SEQUENCE</scope>
    <source>
        <strain evidence="1">ChiBcec16_6824</strain>
    </source>
</reference>
<dbReference type="AlphaFoldDB" id="A0A9D2BXX2"/>
<dbReference type="EMBL" id="DXDX01000032">
    <property type="protein sequence ID" value="HIY20584.1"/>
    <property type="molecule type" value="Genomic_DNA"/>
</dbReference>
<gene>
    <name evidence="1" type="ORF">H9841_01610</name>
</gene>
<evidence type="ECO:0000313" key="1">
    <source>
        <dbReference type="EMBL" id="HIY20584.1"/>
    </source>
</evidence>
<proteinExistence type="predicted"/>
<name>A0A9D2BXX2_9FIRM</name>
<sequence length="182" mass="20605">MLDLAGRERKEKANRKRIFKLIEQIPEGIPNGWESRTLAVGGLMYVGFSELHPEQLICISSQGQSLIDCTTGKKRYVEEWFDEDNLTAYTDGPESEEVHIAGIEGGGLRHFSKEGNGLEQIAPIWPTEQVIFMPSGCSWWNAPKDCHIVFDGYEIRAYGFNKSGDFFLIATSSELILFQKRQ</sequence>
<accession>A0A9D2BXX2</accession>
<dbReference type="Proteomes" id="UP000823868">
    <property type="component" value="Unassembled WGS sequence"/>
</dbReference>
<organism evidence="1 2">
    <name type="scientific">Candidatus Flavonifractor merdigallinarum</name>
    <dbReference type="NCBI Taxonomy" id="2838589"/>
    <lineage>
        <taxon>Bacteria</taxon>
        <taxon>Bacillati</taxon>
        <taxon>Bacillota</taxon>
        <taxon>Clostridia</taxon>
        <taxon>Eubacteriales</taxon>
        <taxon>Oscillospiraceae</taxon>
        <taxon>Flavonifractor</taxon>
    </lineage>
</organism>
<comment type="caution">
    <text evidence="1">The sequence shown here is derived from an EMBL/GenBank/DDBJ whole genome shotgun (WGS) entry which is preliminary data.</text>
</comment>
<reference evidence="1" key="2">
    <citation type="submission" date="2021-04" db="EMBL/GenBank/DDBJ databases">
        <authorList>
            <person name="Gilroy R."/>
        </authorList>
    </citation>
    <scope>NUCLEOTIDE SEQUENCE</scope>
    <source>
        <strain evidence="1">ChiBcec16_6824</strain>
    </source>
</reference>
<protein>
    <submittedName>
        <fullName evidence="1">Uncharacterized protein</fullName>
    </submittedName>
</protein>
<evidence type="ECO:0000313" key="2">
    <source>
        <dbReference type="Proteomes" id="UP000823868"/>
    </source>
</evidence>